<dbReference type="GO" id="GO:0016747">
    <property type="term" value="F:acyltransferase activity, transferring groups other than amino-acyl groups"/>
    <property type="evidence" value="ECO:0007669"/>
    <property type="project" value="InterPro"/>
</dbReference>
<dbReference type="InterPro" id="IPR000182">
    <property type="entry name" value="GNAT_dom"/>
</dbReference>
<reference evidence="3" key="1">
    <citation type="submission" date="2016-10" db="EMBL/GenBank/DDBJ databases">
        <authorList>
            <person name="Varghese N."/>
            <person name="Submissions S."/>
        </authorList>
    </citation>
    <scope>NUCLEOTIDE SEQUENCE [LARGE SCALE GENOMIC DNA]</scope>
    <source>
        <strain evidence="3">DSM 13327</strain>
    </source>
</reference>
<dbReference type="InterPro" id="IPR016181">
    <property type="entry name" value="Acyl_CoA_acyltransferase"/>
</dbReference>
<organism evidence="2 3">
    <name type="scientific">Pelosinus propionicus DSM 13327</name>
    <dbReference type="NCBI Taxonomy" id="1123291"/>
    <lineage>
        <taxon>Bacteria</taxon>
        <taxon>Bacillati</taxon>
        <taxon>Bacillota</taxon>
        <taxon>Negativicutes</taxon>
        <taxon>Selenomonadales</taxon>
        <taxon>Sporomusaceae</taxon>
        <taxon>Pelosinus</taxon>
    </lineage>
</organism>
<accession>A0A1I4PXC8</accession>
<evidence type="ECO:0000313" key="2">
    <source>
        <dbReference type="EMBL" id="SFM32467.1"/>
    </source>
</evidence>
<dbReference type="RefSeq" id="WP_090944060.1">
    <property type="nucleotide sequence ID" value="NZ_FOTS01000076.1"/>
</dbReference>
<name>A0A1I4PXC8_9FIRM</name>
<dbReference type="Proteomes" id="UP000199520">
    <property type="component" value="Unassembled WGS sequence"/>
</dbReference>
<dbReference type="STRING" id="1123291.SAMN04490355_107612"/>
<gene>
    <name evidence="2" type="ORF">SAMN04490355_107612</name>
</gene>
<dbReference type="PROSITE" id="PS51186">
    <property type="entry name" value="GNAT"/>
    <property type="match status" value="1"/>
</dbReference>
<dbReference type="CDD" id="cd04301">
    <property type="entry name" value="NAT_SF"/>
    <property type="match status" value="1"/>
</dbReference>
<keyword evidence="2" id="KW-0012">Acyltransferase</keyword>
<proteinExistence type="predicted"/>
<feature type="domain" description="N-acetyltransferase" evidence="1">
    <location>
        <begin position="1"/>
        <end position="116"/>
    </location>
</feature>
<dbReference type="Pfam" id="PF13673">
    <property type="entry name" value="Acetyltransf_10"/>
    <property type="match status" value="1"/>
</dbReference>
<keyword evidence="3" id="KW-1185">Reference proteome</keyword>
<dbReference type="OrthoDB" id="1178186at2"/>
<dbReference type="EMBL" id="FOTS01000076">
    <property type="protein sequence ID" value="SFM32467.1"/>
    <property type="molecule type" value="Genomic_DNA"/>
</dbReference>
<dbReference type="AlphaFoldDB" id="A0A1I4PXC8"/>
<dbReference type="SUPFAM" id="SSF55729">
    <property type="entry name" value="Acyl-CoA N-acyltransferases (Nat)"/>
    <property type="match status" value="1"/>
</dbReference>
<keyword evidence="2" id="KW-0808">Transferase</keyword>
<evidence type="ECO:0000313" key="3">
    <source>
        <dbReference type="Proteomes" id="UP000199520"/>
    </source>
</evidence>
<sequence>MWPEKDIEYVKLKDDHLGKHYGLFSNGNLVSVISLFETNNIVQFRKFATLQELQGKGYGSKLLTFAIKEAEKKGVRSFWCNARVNKIAFYKKFGLEVIEDPVIKDGMKYVKMNKNF</sequence>
<evidence type="ECO:0000259" key="1">
    <source>
        <dbReference type="PROSITE" id="PS51186"/>
    </source>
</evidence>
<dbReference type="Gene3D" id="3.40.630.30">
    <property type="match status" value="1"/>
</dbReference>
<protein>
    <submittedName>
        <fullName evidence="2">Predicted N-acyltransferase, GNAT family</fullName>
    </submittedName>
</protein>